<dbReference type="PANTHER" id="PTHR45808:SF2">
    <property type="entry name" value="RHO GTPASE-ACTIVATING PROTEIN 68F"/>
    <property type="match status" value="1"/>
</dbReference>
<dbReference type="Pfam" id="PF00620">
    <property type="entry name" value="RhoGAP"/>
    <property type="match status" value="1"/>
</dbReference>
<dbReference type="Pfam" id="PF13716">
    <property type="entry name" value="CRAL_TRIO_2"/>
    <property type="match status" value="1"/>
</dbReference>
<dbReference type="SUPFAM" id="SSF48350">
    <property type="entry name" value="GTPase activation domain, GAP"/>
    <property type="match status" value="1"/>
</dbReference>
<keyword evidence="4" id="KW-1185">Reference proteome</keyword>
<dbReference type="GeneID" id="95984671"/>
<dbReference type="CDD" id="cd00159">
    <property type="entry name" value="RhoGAP"/>
    <property type="match status" value="1"/>
</dbReference>
<feature type="chain" id="PRO_5047522666" description="Rho-GAP domain-containing protein" evidence="1">
    <location>
        <begin position="23"/>
        <end position="535"/>
    </location>
</feature>
<evidence type="ECO:0000313" key="4">
    <source>
        <dbReference type="Proteomes" id="UP001565368"/>
    </source>
</evidence>
<reference evidence="3 4" key="1">
    <citation type="submission" date="2023-08" db="EMBL/GenBank/DDBJ databases">
        <title>Annotated Genome Sequence of Vanrija albida AlHP1.</title>
        <authorList>
            <person name="Herzog R."/>
        </authorList>
    </citation>
    <scope>NUCLEOTIDE SEQUENCE [LARGE SCALE GENOMIC DNA]</scope>
    <source>
        <strain evidence="3 4">AlHP1</strain>
    </source>
</reference>
<dbReference type="InterPro" id="IPR000198">
    <property type="entry name" value="RhoGAP_dom"/>
</dbReference>
<accession>A0ABR3Q4U6</accession>
<comment type="caution">
    <text evidence="3">The sequence shown here is derived from an EMBL/GenBank/DDBJ whole genome shotgun (WGS) entry which is preliminary data.</text>
</comment>
<dbReference type="Gene3D" id="1.10.555.10">
    <property type="entry name" value="Rho GTPase activation protein"/>
    <property type="match status" value="1"/>
</dbReference>
<evidence type="ECO:0000256" key="1">
    <source>
        <dbReference type="SAM" id="SignalP"/>
    </source>
</evidence>
<dbReference type="Proteomes" id="UP001565368">
    <property type="component" value="Unassembled WGS sequence"/>
</dbReference>
<sequence>MQNHPPPLANLPVLVLNLSALAAVPMPVTNDVLLATVLRRLEPWAGDEGDAGYTLIVLAAEEDALGKGKRRALPGVSWWIWNWRRIPRKYRKNLKRLYIVHPGTAAKTLLPITLPLLSPKSYPKLHIVPSLLALARAGIPLRGVDVPLSTLTEEARVLREHPQLAIPRAGMASFGLMNTLNQQGGVLGGLGWGVSAISSAIGTANSYLPFKLPAATLPPSPETEAKRSLDQSAAEPAKYWSGDVDAIIAENKGDLPRALHELRALILGMCSDTEGIFRKTATSHLLAPLQGLLDLPLRAQPKIDWAGVAITDPHLPPILLMRLLKGLSSALLPEDLYPLIRSTYTPDEIRTNLIPSLSPARVLVLTHLTHIGHHLLAHEDRTRMGATNLAIVIAPSLINGQDPRVDAALCLEPGKSLPPSLMPPDWAESGGTQTLVGLLQLWISEWPAVAEFTVSKNGWCDCAWADAGGQLSGSDPSTPIGMGRRVSGAKSGLYHELLGSQVMSSLAPATEAEYEAGVGAGLGYILNEDNKDLLG</sequence>
<feature type="domain" description="Rho-GAP" evidence="2">
    <location>
        <begin position="242"/>
        <end position="450"/>
    </location>
</feature>
<keyword evidence="1" id="KW-0732">Signal</keyword>
<protein>
    <recommendedName>
        <fullName evidence="2">Rho-GAP domain-containing protein</fullName>
    </recommendedName>
</protein>
<dbReference type="InterPro" id="IPR036865">
    <property type="entry name" value="CRAL-TRIO_dom_sf"/>
</dbReference>
<dbReference type="InterPro" id="IPR008936">
    <property type="entry name" value="Rho_GTPase_activation_prot"/>
</dbReference>
<dbReference type="InterPro" id="IPR001251">
    <property type="entry name" value="CRAL-TRIO_dom"/>
</dbReference>
<dbReference type="PANTHER" id="PTHR45808">
    <property type="entry name" value="RHO GTPASE-ACTIVATING PROTEIN 68F"/>
    <property type="match status" value="1"/>
</dbReference>
<evidence type="ECO:0000313" key="3">
    <source>
        <dbReference type="EMBL" id="KAL1409632.1"/>
    </source>
</evidence>
<dbReference type="Gene3D" id="3.40.525.10">
    <property type="entry name" value="CRAL-TRIO lipid binding domain"/>
    <property type="match status" value="1"/>
</dbReference>
<dbReference type="RefSeq" id="XP_069209576.1">
    <property type="nucleotide sequence ID" value="XM_069352158.1"/>
</dbReference>
<dbReference type="SMART" id="SM00324">
    <property type="entry name" value="RhoGAP"/>
    <property type="match status" value="1"/>
</dbReference>
<dbReference type="EMBL" id="JBBXJM010000003">
    <property type="protein sequence ID" value="KAL1409632.1"/>
    <property type="molecule type" value="Genomic_DNA"/>
</dbReference>
<dbReference type="PROSITE" id="PS50238">
    <property type="entry name" value="RHOGAP"/>
    <property type="match status" value="1"/>
</dbReference>
<proteinExistence type="predicted"/>
<feature type="signal peptide" evidence="1">
    <location>
        <begin position="1"/>
        <end position="22"/>
    </location>
</feature>
<evidence type="ECO:0000259" key="2">
    <source>
        <dbReference type="PROSITE" id="PS50238"/>
    </source>
</evidence>
<name>A0ABR3Q4U6_9TREE</name>
<organism evidence="3 4">
    <name type="scientific">Vanrija albida</name>
    <dbReference type="NCBI Taxonomy" id="181172"/>
    <lineage>
        <taxon>Eukaryota</taxon>
        <taxon>Fungi</taxon>
        <taxon>Dikarya</taxon>
        <taxon>Basidiomycota</taxon>
        <taxon>Agaricomycotina</taxon>
        <taxon>Tremellomycetes</taxon>
        <taxon>Trichosporonales</taxon>
        <taxon>Trichosporonaceae</taxon>
        <taxon>Vanrija</taxon>
    </lineage>
</organism>
<gene>
    <name evidence="3" type="ORF">Q8F55_003628</name>
</gene>